<evidence type="ECO:0000256" key="1">
    <source>
        <dbReference type="SAM" id="MobiDB-lite"/>
    </source>
</evidence>
<name>A0ABX0Y2G1_9ACTN</name>
<keyword evidence="3" id="KW-1185">Reference proteome</keyword>
<sequence>MTFNERAHHRVAVVGAGFGGIGAAVRLKQHGYDDVVVFDRGDDVGGTWRDNTYPGCACDVPSHMYSFSFAPNPDWSRSFSGQPEIWQYLRGCVVRYGVAANLRLRHEVLRVAWDDASGRWLIDTSQGPYSADFLVAAGGPLAEPSLPDLPGLSTFTGEMFHSARWNHGHDLTGRRVAVIGTGASAIQFVPEIAPKVAHLDLFQRTPPWVLPRGDRAITELEKRVFRVFPPAQWTVRAGIYWARETVMGTGFLHPAVMRVAQRVARAHLHRQVADAGLRAKLTPRYTLGCKRVLLSNDYYPALTRDNVEVVTDRISEVRPNGIVTADGVLHEVDTIIFGTGFHATDPPMATYTSGRDGRTLDEVWQGSMRAYQGTSVVGFPNLFMLLGPNTALGHTSVVFMIECQITYLLSMLRYMDRTRTDALEPTPYAQEAFVADVDRRMKGTVWTAGGCNSWYLDRTGRNSTLWPGYTWPYWMRTRRFDPGAYRVVPTRRTQTVQPKSVQPKSVGEDR</sequence>
<dbReference type="Proteomes" id="UP000722989">
    <property type="component" value="Unassembled WGS sequence"/>
</dbReference>
<dbReference type="SUPFAM" id="SSF51905">
    <property type="entry name" value="FAD/NAD(P)-binding domain"/>
    <property type="match status" value="1"/>
</dbReference>
<accession>A0ABX0Y2G1</accession>
<reference evidence="2 3" key="1">
    <citation type="submission" date="2020-03" db="EMBL/GenBank/DDBJ databases">
        <title>WGS of the type strain of Planosporangium spp.</title>
        <authorList>
            <person name="Thawai C."/>
        </authorList>
    </citation>
    <scope>NUCLEOTIDE SEQUENCE [LARGE SCALE GENOMIC DNA]</scope>
    <source>
        <strain evidence="2 3">TBRC 5610</strain>
    </source>
</reference>
<dbReference type="InterPro" id="IPR036188">
    <property type="entry name" value="FAD/NAD-bd_sf"/>
</dbReference>
<dbReference type="InterPro" id="IPR051209">
    <property type="entry name" value="FAD-bind_Monooxygenase_sf"/>
</dbReference>
<feature type="region of interest" description="Disordered" evidence="1">
    <location>
        <begin position="491"/>
        <end position="510"/>
    </location>
</feature>
<comment type="caution">
    <text evidence="2">The sequence shown here is derived from an EMBL/GenBank/DDBJ whole genome shotgun (WGS) entry which is preliminary data.</text>
</comment>
<dbReference type="Gene3D" id="3.50.50.60">
    <property type="entry name" value="FAD/NAD(P)-binding domain"/>
    <property type="match status" value="2"/>
</dbReference>
<gene>
    <name evidence="2" type="ORF">HC031_22950</name>
</gene>
<feature type="compositionally biased region" description="Polar residues" evidence="1">
    <location>
        <begin position="491"/>
        <end position="503"/>
    </location>
</feature>
<organism evidence="2 3">
    <name type="scientific">Planosporangium thailandense</name>
    <dbReference type="NCBI Taxonomy" id="765197"/>
    <lineage>
        <taxon>Bacteria</taxon>
        <taxon>Bacillati</taxon>
        <taxon>Actinomycetota</taxon>
        <taxon>Actinomycetes</taxon>
        <taxon>Micromonosporales</taxon>
        <taxon>Micromonosporaceae</taxon>
        <taxon>Planosporangium</taxon>
    </lineage>
</organism>
<dbReference type="RefSeq" id="WP_167927454.1">
    <property type="nucleotide sequence ID" value="NZ_JAATVY010000019.1"/>
</dbReference>
<protein>
    <submittedName>
        <fullName evidence="2">NAD(P)/FAD-dependent oxidoreductase</fullName>
    </submittedName>
</protein>
<evidence type="ECO:0000313" key="2">
    <source>
        <dbReference type="EMBL" id="NJC72554.1"/>
    </source>
</evidence>
<proteinExistence type="predicted"/>
<dbReference type="PRINTS" id="PR00419">
    <property type="entry name" value="ADXRDTASE"/>
</dbReference>
<dbReference type="PANTHER" id="PTHR42877:SF4">
    <property type="entry name" value="FAD_NAD(P)-BINDING DOMAIN-CONTAINING PROTEIN-RELATED"/>
    <property type="match status" value="1"/>
</dbReference>
<dbReference type="PANTHER" id="PTHR42877">
    <property type="entry name" value="L-ORNITHINE N(5)-MONOOXYGENASE-RELATED"/>
    <property type="match status" value="1"/>
</dbReference>
<dbReference type="EMBL" id="JAATVY010000019">
    <property type="protein sequence ID" value="NJC72554.1"/>
    <property type="molecule type" value="Genomic_DNA"/>
</dbReference>
<dbReference type="Pfam" id="PF13738">
    <property type="entry name" value="Pyr_redox_3"/>
    <property type="match status" value="1"/>
</dbReference>
<evidence type="ECO:0000313" key="3">
    <source>
        <dbReference type="Proteomes" id="UP000722989"/>
    </source>
</evidence>